<gene>
    <name evidence="4" type="ORF">SAMN05660830_00809</name>
</gene>
<evidence type="ECO:0000256" key="1">
    <source>
        <dbReference type="ARBA" id="ARBA00007613"/>
    </source>
</evidence>
<dbReference type="SUPFAM" id="SSF56954">
    <property type="entry name" value="Outer membrane efflux proteins (OEP)"/>
    <property type="match status" value="1"/>
</dbReference>
<dbReference type="AlphaFoldDB" id="A0A8G2C7Z8"/>
<comment type="caution">
    <text evidence="4">The sequence shown here is derived from an EMBL/GenBank/DDBJ whole genome shotgun (WGS) entry which is preliminary data.</text>
</comment>
<dbReference type="RefSeq" id="WP_020001934.1">
    <property type="nucleotide sequence ID" value="NZ_CP192219.1"/>
</dbReference>
<dbReference type="Pfam" id="PF02321">
    <property type="entry name" value="OEP"/>
    <property type="match status" value="2"/>
</dbReference>
<reference evidence="4 5" key="1">
    <citation type="submission" date="2016-11" db="EMBL/GenBank/DDBJ databases">
        <authorList>
            <person name="Varghese N."/>
            <person name="Submissions S."/>
        </authorList>
    </citation>
    <scope>NUCLEOTIDE SEQUENCE [LARGE SCALE GENOMIC DNA]</scope>
    <source>
        <strain evidence="4 5">DSM 17919</strain>
    </source>
</reference>
<keyword evidence="2" id="KW-1134">Transmembrane beta strand</keyword>
<name>A0A8G2C7Z8_9BACT</name>
<dbReference type="GO" id="GO:0015562">
    <property type="term" value="F:efflux transmembrane transporter activity"/>
    <property type="evidence" value="ECO:0007669"/>
    <property type="project" value="InterPro"/>
</dbReference>
<keyword evidence="2" id="KW-0812">Transmembrane</keyword>
<dbReference type="PROSITE" id="PS51257">
    <property type="entry name" value="PROKAR_LIPOPROTEIN"/>
    <property type="match status" value="1"/>
</dbReference>
<comment type="similarity">
    <text evidence="1 2">Belongs to the outer membrane factor (OMF) (TC 1.B.17) family.</text>
</comment>
<keyword evidence="2" id="KW-0732">Signal</keyword>
<feature type="signal peptide" evidence="2">
    <location>
        <begin position="1"/>
        <end position="28"/>
    </location>
</feature>
<dbReference type="GO" id="GO:0005886">
    <property type="term" value="C:plasma membrane"/>
    <property type="evidence" value="ECO:0007669"/>
    <property type="project" value="UniProtKB-SubCell"/>
</dbReference>
<proteinExistence type="inferred from homology"/>
<evidence type="ECO:0000313" key="4">
    <source>
        <dbReference type="EMBL" id="SHI73294.1"/>
    </source>
</evidence>
<dbReference type="Proteomes" id="UP000184001">
    <property type="component" value="Unassembled WGS sequence"/>
</dbReference>
<dbReference type="PANTHER" id="PTHR30203:SF30">
    <property type="entry name" value="OUTER MEMBRANE PROTEIN-RELATED"/>
    <property type="match status" value="1"/>
</dbReference>
<evidence type="ECO:0000313" key="5">
    <source>
        <dbReference type="Proteomes" id="UP000184001"/>
    </source>
</evidence>
<sequence length="508" mass="55132">MKKHKIVGLVTSLLFTVAALCGCWKVGADYVAPDLTEFHGKEWKVRAPMLQHESVAALWWTQFNDNELNRLVETLFMQNLSLKIARERIVEARSQRGVTRADLLPRAYLGGYGAHTRAADDAQGIVGVPGGVQTNLFAGAALAGWELDLWGRVQRLVEAADSTIEANRAAYGDVAVSLVAELALAYVDLRAVESRIRISERKLLLLEQRARLTCARLNAGTGTRQEYLQSQAMVRNEKAQQRVLSQAKAVAENSIAVLLGIPPSEFSCARGCQLTVPAVMGISVPASLISRRPDVRKAEQEYAGAVALVGAAEGERYPKIVLGGMLSFQSTDVDKLFHADTLVYTFGSGLLVPVFTGGRIDAQIAVQASQAEQRKFQLQQTVVEAVAEIEDSAVGVVEKGRQVQDVAWALQKLSQATVLAEQLFASGLANKDTVVQRELEQVDLEDSLVIAHQQELGEVIHLYRALGGGWSVAEHAGKTVTDRRNGTSTTGKADMDTVRSVGKELGHE</sequence>
<dbReference type="Gene3D" id="1.20.1600.10">
    <property type="entry name" value="Outer membrane efflux proteins (OEP)"/>
    <property type="match status" value="1"/>
</dbReference>
<organism evidence="4 5">
    <name type="scientific">Halodesulfovibrio aestuarii</name>
    <dbReference type="NCBI Taxonomy" id="126333"/>
    <lineage>
        <taxon>Bacteria</taxon>
        <taxon>Pseudomonadati</taxon>
        <taxon>Thermodesulfobacteriota</taxon>
        <taxon>Desulfovibrionia</taxon>
        <taxon>Desulfovibrionales</taxon>
        <taxon>Desulfovibrionaceae</taxon>
        <taxon>Halodesulfovibrio</taxon>
    </lineage>
</organism>
<dbReference type="InterPro" id="IPR003423">
    <property type="entry name" value="OMP_efflux"/>
</dbReference>
<feature type="region of interest" description="Disordered" evidence="3">
    <location>
        <begin position="478"/>
        <end position="508"/>
    </location>
</feature>
<protein>
    <submittedName>
        <fullName evidence="4">Efflux transporter, outer membrane factor (OMF) lipoprotein, NodT family</fullName>
    </submittedName>
</protein>
<keyword evidence="2" id="KW-0472">Membrane</keyword>
<dbReference type="NCBIfam" id="TIGR01845">
    <property type="entry name" value="outer_NodT"/>
    <property type="match status" value="1"/>
</dbReference>
<keyword evidence="2" id="KW-0564">Palmitate</keyword>
<feature type="compositionally biased region" description="Basic and acidic residues" evidence="3">
    <location>
        <begin position="493"/>
        <end position="508"/>
    </location>
</feature>
<comment type="subcellular location">
    <subcellularLocation>
        <location evidence="2">Cell membrane</location>
        <topology evidence="2">Lipid-anchor</topology>
    </subcellularLocation>
</comment>
<feature type="chain" id="PRO_5034543439" evidence="2">
    <location>
        <begin position="29"/>
        <end position="508"/>
    </location>
</feature>
<dbReference type="Gene3D" id="2.20.200.10">
    <property type="entry name" value="Outer membrane efflux proteins (OEP)"/>
    <property type="match status" value="1"/>
</dbReference>
<evidence type="ECO:0000256" key="2">
    <source>
        <dbReference type="RuleBase" id="RU362097"/>
    </source>
</evidence>
<dbReference type="EMBL" id="FQZR01000002">
    <property type="protein sequence ID" value="SHI73294.1"/>
    <property type="molecule type" value="Genomic_DNA"/>
</dbReference>
<accession>A0A8G2C7Z8</accession>
<evidence type="ECO:0000256" key="3">
    <source>
        <dbReference type="SAM" id="MobiDB-lite"/>
    </source>
</evidence>
<dbReference type="InterPro" id="IPR010131">
    <property type="entry name" value="MdtP/NodT-like"/>
</dbReference>
<dbReference type="PANTHER" id="PTHR30203">
    <property type="entry name" value="OUTER MEMBRANE CATION EFFLUX PROTEIN"/>
    <property type="match status" value="1"/>
</dbReference>
<keyword evidence="2 4" id="KW-0449">Lipoprotein</keyword>